<keyword evidence="2" id="KW-0732">Signal</keyword>
<evidence type="ECO:0000256" key="2">
    <source>
        <dbReference type="SAM" id="SignalP"/>
    </source>
</evidence>
<keyword evidence="4" id="KW-1185">Reference proteome</keyword>
<evidence type="ECO:0000256" key="1">
    <source>
        <dbReference type="ARBA" id="ARBA00007613"/>
    </source>
</evidence>
<gene>
    <name evidence="3" type="ORF">DZC73_25795</name>
</gene>
<sequence length="431" mass="46942">MHLRMILALAIAVPGVAALAQPQPPLSAPAQDPRRLTLQQALRLAEDAEPTLRRKRAELLAAEGARAEASALLFNNPQASVETTRRQVPQSGLPTERRREWGAGLSQTLEIAGQQGHRRRAAQSVLEAGQAEVADVRRRVLTDTAVQFYRLVYQQRRLRIDEQAVALLDTASSAVQKRKAAGEDTRLDANVAAVEAERARNQAAVTREQLADLQADLAAKLQLPPPAIIVAEEPSERAPLRVSQDELSGAAANAPRLRAVATREEAAAARLKLEQASTYPDVTVGVQVGREGAPDARERLTTFSVSIPLPLFKRNDAGIGQARSELEQARIEHQSAMNEQRSQVYSLWTKLQSLSARVERLRTTVLPALQNNEALSAKSQKAGQISVLDLMVVNRQSLDARRDLLEAELDYQLTRLALEAAIGQPIGGIAP</sequence>
<dbReference type="PANTHER" id="PTHR30203:SF24">
    <property type="entry name" value="BLR4935 PROTEIN"/>
    <property type="match status" value="1"/>
</dbReference>
<feature type="signal peptide" evidence="2">
    <location>
        <begin position="1"/>
        <end position="20"/>
    </location>
</feature>
<dbReference type="GO" id="GO:0015562">
    <property type="term" value="F:efflux transmembrane transporter activity"/>
    <property type="evidence" value="ECO:0007669"/>
    <property type="project" value="InterPro"/>
</dbReference>
<dbReference type="SUPFAM" id="SSF56954">
    <property type="entry name" value="Outer membrane efflux proteins (OEP)"/>
    <property type="match status" value="1"/>
</dbReference>
<name>A0A3N7JS60_9BURK</name>
<feature type="chain" id="PRO_5018235339" evidence="2">
    <location>
        <begin position="21"/>
        <end position="431"/>
    </location>
</feature>
<comment type="caution">
    <text evidence="3">The sequence shown here is derived from an EMBL/GenBank/DDBJ whole genome shotgun (WGS) entry which is preliminary data.</text>
</comment>
<accession>A0A3N7JS60</accession>
<dbReference type="Gene3D" id="1.20.1600.10">
    <property type="entry name" value="Outer membrane efflux proteins (OEP)"/>
    <property type="match status" value="1"/>
</dbReference>
<dbReference type="EMBL" id="QUSW01000009">
    <property type="protein sequence ID" value="RQP21855.1"/>
    <property type="molecule type" value="Genomic_DNA"/>
</dbReference>
<dbReference type="AlphaFoldDB" id="A0A3N7JS60"/>
<evidence type="ECO:0000313" key="3">
    <source>
        <dbReference type="EMBL" id="RQP21855.1"/>
    </source>
</evidence>
<protein>
    <submittedName>
        <fullName evidence="3">TolC family protein</fullName>
    </submittedName>
</protein>
<reference evidence="3 4" key="1">
    <citation type="submission" date="2018-08" db="EMBL/GenBank/DDBJ databases">
        <authorList>
            <person name="Khan S.A."/>
            <person name="Jeon C.O."/>
            <person name="Chun B.H."/>
            <person name="Jeong S.E."/>
        </authorList>
    </citation>
    <scope>NUCLEOTIDE SEQUENCE [LARGE SCALE GENOMIC DNA]</scope>
    <source>
        <strain evidence="3 4">S-16</strain>
    </source>
</reference>
<reference evidence="3 4" key="2">
    <citation type="submission" date="2018-12" db="EMBL/GenBank/DDBJ databases">
        <title>Rhizobacter gummiphilus sp. nov., a rubber-degrading bacterium isolated from the soil of a botanical garden in Japan.</title>
        <authorList>
            <person name="Shunsuke S.S."/>
        </authorList>
    </citation>
    <scope>NUCLEOTIDE SEQUENCE [LARGE SCALE GENOMIC DNA]</scope>
    <source>
        <strain evidence="3 4">S-16</strain>
    </source>
</reference>
<dbReference type="Proteomes" id="UP000267464">
    <property type="component" value="Unassembled WGS sequence"/>
</dbReference>
<dbReference type="InterPro" id="IPR003423">
    <property type="entry name" value="OMP_efflux"/>
</dbReference>
<evidence type="ECO:0000313" key="4">
    <source>
        <dbReference type="Proteomes" id="UP000267464"/>
    </source>
</evidence>
<proteinExistence type="inferred from homology"/>
<dbReference type="PANTHER" id="PTHR30203">
    <property type="entry name" value="OUTER MEMBRANE CATION EFFLUX PROTEIN"/>
    <property type="match status" value="1"/>
</dbReference>
<dbReference type="OrthoDB" id="9791261at2"/>
<comment type="similarity">
    <text evidence="1">Belongs to the outer membrane factor (OMF) (TC 1.B.17) family.</text>
</comment>
<organism evidence="3 4">
    <name type="scientific">Piscinibacter terrae</name>
    <dbReference type="NCBI Taxonomy" id="2496871"/>
    <lineage>
        <taxon>Bacteria</taxon>
        <taxon>Pseudomonadati</taxon>
        <taxon>Pseudomonadota</taxon>
        <taxon>Betaproteobacteria</taxon>
        <taxon>Burkholderiales</taxon>
        <taxon>Sphaerotilaceae</taxon>
        <taxon>Piscinibacter</taxon>
    </lineage>
</organism>
<dbReference type="InterPro" id="IPR010131">
    <property type="entry name" value="MdtP/NodT-like"/>
</dbReference>
<dbReference type="Pfam" id="PF02321">
    <property type="entry name" value="OEP"/>
    <property type="match status" value="1"/>
</dbReference>